<sequence>MVQKALQKLFQVTLKPCQYLGLTIFSINQQNQLDFSIRSYYTFCVFLRIMVIVLAIIFYSYARDLLKEMFLSRSSTYDTTENLDALKTLISEGLGMTLIFMNRSKIINFQMLLTEFLGNFPKKYTKAFPILVDNICKQIWRVKIVILTTFFCNSAAISIGIFYVLLNLDLPFTNWPFEYFLMPVVSLSWNANQNLCPLSKLWLISLLHCLKMGAMAIKVRLEYAIENVNEKEVTEILNSFVELESVVASYNEAFGWCNAIDVLSVIIGIVITLFQTIYLLIISNYVGANSCLLPFSLYSIIAFMIFNEGNEFEMKVTI</sequence>
<evidence type="ECO:0008006" key="4">
    <source>
        <dbReference type="Google" id="ProtNLM"/>
    </source>
</evidence>
<feature type="transmembrane region" description="Helical" evidence="1">
    <location>
        <begin position="144"/>
        <end position="166"/>
    </location>
</feature>
<name>A0ABP1R718_9HEXA</name>
<feature type="transmembrane region" description="Helical" evidence="1">
    <location>
        <begin position="253"/>
        <end position="274"/>
    </location>
</feature>
<organism evidence="2 3">
    <name type="scientific">Orchesella dallaii</name>
    <dbReference type="NCBI Taxonomy" id="48710"/>
    <lineage>
        <taxon>Eukaryota</taxon>
        <taxon>Metazoa</taxon>
        <taxon>Ecdysozoa</taxon>
        <taxon>Arthropoda</taxon>
        <taxon>Hexapoda</taxon>
        <taxon>Collembola</taxon>
        <taxon>Entomobryomorpha</taxon>
        <taxon>Entomobryoidea</taxon>
        <taxon>Orchesellidae</taxon>
        <taxon>Orchesellinae</taxon>
        <taxon>Orchesella</taxon>
    </lineage>
</organism>
<protein>
    <recommendedName>
        <fullName evidence="4">Gustatory receptor</fullName>
    </recommendedName>
</protein>
<keyword evidence="1" id="KW-0472">Membrane</keyword>
<feature type="transmembrane region" description="Helical" evidence="1">
    <location>
        <begin position="40"/>
        <end position="62"/>
    </location>
</feature>
<evidence type="ECO:0000313" key="2">
    <source>
        <dbReference type="EMBL" id="CAL8118180.1"/>
    </source>
</evidence>
<accession>A0ABP1R718</accession>
<feature type="transmembrane region" description="Helical" evidence="1">
    <location>
        <begin position="286"/>
        <end position="306"/>
    </location>
</feature>
<reference evidence="2 3" key="1">
    <citation type="submission" date="2024-08" db="EMBL/GenBank/DDBJ databases">
        <authorList>
            <person name="Cucini C."/>
            <person name="Frati F."/>
        </authorList>
    </citation>
    <scope>NUCLEOTIDE SEQUENCE [LARGE SCALE GENOMIC DNA]</scope>
</reference>
<evidence type="ECO:0000313" key="3">
    <source>
        <dbReference type="Proteomes" id="UP001642540"/>
    </source>
</evidence>
<evidence type="ECO:0000256" key="1">
    <source>
        <dbReference type="SAM" id="Phobius"/>
    </source>
</evidence>
<keyword evidence="1" id="KW-0812">Transmembrane</keyword>
<proteinExistence type="predicted"/>
<gene>
    <name evidence="2" type="ORF">ODALV1_LOCUS18017</name>
</gene>
<keyword evidence="1" id="KW-1133">Transmembrane helix</keyword>
<comment type="caution">
    <text evidence="2">The sequence shown here is derived from an EMBL/GenBank/DDBJ whole genome shotgun (WGS) entry which is preliminary data.</text>
</comment>
<dbReference type="Proteomes" id="UP001642540">
    <property type="component" value="Unassembled WGS sequence"/>
</dbReference>
<dbReference type="EMBL" id="CAXLJM020000057">
    <property type="protein sequence ID" value="CAL8118180.1"/>
    <property type="molecule type" value="Genomic_DNA"/>
</dbReference>
<keyword evidence="3" id="KW-1185">Reference proteome</keyword>